<dbReference type="GO" id="GO:0046688">
    <property type="term" value="P:response to copper ion"/>
    <property type="evidence" value="ECO:0007669"/>
    <property type="project" value="InterPro"/>
</dbReference>
<feature type="chain" id="PRO_5002870849" evidence="6">
    <location>
        <begin position="36"/>
        <end position="189"/>
    </location>
</feature>
<dbReference type="InterPro" id="IPR014756">
    <property type="entry name" value="Ig_E-set"/>
</dbReference>
<accession>B8HJ89</accession>
<dbReference type="SUPFAM" id="SSF81296">
    <property type="entry name" value="E set domains"/>
    <property type="match status" value="1"/>
</dbReference>
<dbReference type="AlphaFoldDB" id="B8HJ89"/>
<dbReference type="GO" id="GO:0005886">
    <property type="term" value="C:plasma membrane"/>
    <property type="evidence" value="ECO:0007669"/>
    <property type="project" value="TreeGrafter"/>
</dbReference>
<evidence type="ECO:0000259" key="7">
    <source>
        <dbReference type="Pfam" id="PF04234"/>
    </source>
</evidence>
<keyword evidence="8" id="KW-0614">Plasmid</keyword>
<evidence type="ECO:0000256" key="6">
    <source>
        <dbReference type="SAM" id="SignalP"/>
    </source>
</evidence>
<feature type="signal peptide" evidence="6">
    <location>
        <begin position="1"/>
        <end position="35"/>
    </location>
</feature>
<dbReference type="KEGG" id="ach:Achl_4536"/>
<evidence type="ECO:0000313" key="8">
    <source>
        <dbReference type="EMBL" id="ACL42487.1"/>
    </source>
</evidence>
<organism evidence="8 9">
    <name type="scientific">Pseudarthrobacter chlorophenolicus (strain ATCC 700700 / DSM 12829 / CIP 107037 / JCM 12360 / KCTC 9906 / NCIMB 13794 / A6)</name>
    <name type="common">Arthrobacter chlorophenolicus</name>
    <dbReference type="NCBI Taxonomy" id="452863"/>
    <lineage>
        <taxon>Bacteria</taxon>
        <taxon>Bacillati</taxon>
        <taxon>Actinomycetota</taxon>
        <taxon>Actinomycetes</taxon>
        <taxon>Micrococcales</taxon>
        <taxon>Micrococcaceae</taxon>
        <taxon>Pseudarthrobacter</taxon>
    </lineage>
</organism>
<protein>
    <submittedName>
        <fullName evidence="8">Copper resistance protein CopC</fullName>
    </submittedName>
</protein>
<dbReference type="RefSeq" id="WP_012623530.1">
    <property type="nucleotide sequence ID" value="NC_011881.1"/>
</dbReference>
<gene>
    <name evidence="8" type="ordered locus">Achl_4536</name>
</gene>
<dbReference type="Gene3D" id="2.60.40.1220">
    <property type="match status" value="1"/>
</dbReference>
<dbReference type="GO" id="GO:0005507">
    <property type="term" value="F:copper ion binding"/>
    <property type="evidence" value="ECO:0007669"/>
    <property type="project" value="InterPro"/>
</dbReference>
<keyword evidence="4" id="KW-0186">Copper</keyword>
<dbReference type="PANTHER" id="PTHR34820:SF4">
    <property type="entry name" value="INNER MEMBRANE PROTEIN YEBZ"/>
    <property type="match status" value="1"/>
</dbReference>
<evidence type="ECO:0000256" key="4">
    <source>
        <dbReference type="ARBA" id="ARBA00023008"/>
    </source>
</evidence>
<dbReference type="InterPro" id="IPR032694">
    <property type="entry name" value="CopC/D"/>
</dbReference>
<dbReference type="GO" id="GO:0042597">
    <property type="term" value="C:periplasmic space"/>
    <property type="evidence" value="ECO:0007669"/>
    <property type="project" value="InterPro"/>
</dbReference>
<dbReference type="eggNOG" id="COG2372">
    <property type="taxonomic scope" value="Bacteria"/>
</dbReference>
<keyword evidence="5" id="KW-0812">Transmembrane</keyword>
<keyword evidence="9" id="KW-1185">Reference proteome</keyword>
<dbReference type="OrthoDB" id="5242236at2"/>
<dbReference type="InterPro" id="IPR007348">
    <property type="entry name" value="CopC_dom"/>
</dbReference>
<comment type="subcellular location">
    <subcellularLocation>
        <location evidence="1">Cell envelope</location>
    </subcellularLocation>
</comment>
<evidence type="ECO:0000256" key="5">
    <source>
        <dbReference type="SAM" id="Phobius"/>
    </source>
</evidence>
<dbReference type="GO" id="GO:0030313">
    <property type="term" value="C:cell envelope"/>
    <property type="evidence" value="ECO:0007669"/>
    <property type="project" value="UniProtKB-SubCell"/>
</dbReference>
<dbReference type="PANTHER" id="PTHR34820">
    <property type="entry name" value="INNER MEMBRANE PROTEIN YEBZ"/>
    <property type="match status" value="1"/>
</dbReference>
<keyword evidence="3 6" id="KW-0732">Signal</keyword>
<proteinExistence type="predicted"/>
<sequence length="189" mass="19528">MKTTHRSASRGRLAQCLLILATTAFLMIPAAAAQAHDVPETTDPANGSAVRTVPTKIGLTFNHTPLAIGSVVRVEDATGTDQADGPVAIVDNHVTQAVKTSAPEGKYTVVWRVVSSDGHPIEGTFTFTASATNTAGTATPSASPAAAATGTGLPTELITAAGAVLVLVIVFVMRAIFVKRRLRSPESDR</sequence>
<keyword evidence="5" id="KW-1133">Transmembrane helix</keyword>
<dbReference type="HOGENOM" id="CLU_087859_0_0_11"/>
<dbReference type="EMBL" id="CP001343">
    <property type="protein sequence ID" value="ACL42487.1"/>
    <property type="molecule type" value="Genomic_DNA"/>
</dbReference>
<keyword evidence="2" id="KW-0479">Metal-binding</keyword>
<geneLocation type="plasmid" evidence="8 9">
    <name>pACHL02</name>
</geneLocation>
<evidence type="ECO:0000313" key="9">
    <source>
        <dbReference type="Proteomes" id="UP000002505"/>
    </source>
</evidence>
<dbReference type="Pfam" id="PF04234">
    <property type="entry name" value="CopC"/>
    <property type="match status" value="1"/>
</dbReference>
<reference evidence="8" key="1">
    <citation type="submission" date="2009-01" db="EMBL/GenBank/DDBJ databases">
        <title>Complete sequence of plasmid2 of Arthrobacter chlorophenolicus A6.</title>
        <authorList>
            <consortium name="US DOE Joint Genome Institute"/>
            <person name="Lucas S."/>
            <person name="Copeland A."/>
            <person name="Lapidus A."/>
            <person name="Glavina del Rio T."/>
            <person name="Tice H."/>
            <person name="Bruce D."/>
            <person name="Goodwin L."/>
            <person name="Pitluck S."/>
            <person name="Goltsman E."/>
            <person name="Clum A."/>
            <person name="Larimer F."/>
            <person name="Land M."/>
            <person name="Hauser L."/>
            <person name="Kyrpides N."/>
            <person name="Mikhailova N."/>
            <person name="Jansson J."/>
            <person name="Richardson P."/>
        </authorList>
    </citation>
    <scope>NUCLEOTIDE SEQUENCE [LARGE SCALE GENOMIC DNA]</scope>
    <source>
        <strain evidence="8">A6</strain>
        <plasmid evidence="8">pACHL02</plasmid>
    </source>
</reference>
<feature type="domain" description="CopC" evidence="7">
    <location>
        <begin position="36"/>
        <end position="128"/>
    </location>
</feature>
<name>B8HJ89_PSECP</name>
<dbReference type="Proteomes" id="UP000002505">
    <property type="component" value="Plasmid pACHL02"/>
</dbReference>
<dbReference type="GO" id="GO:0006825">
    <property type="term" value="P:copper ion transport"/>
    <property type="evidence" value="ECO:0007669"/>
    <property type="project" value="InterPro"/>
</dbReference>
<keyword evidence="5" id="KW-0472">Membrane</keyword>
<evidence type="ECO:0000256" key="1">
    <source>
        <dbReference type="ARBA" id="ARBA00004196"/>
    </source>
</evidence>
<feature type="transmembrane region" description="Helical" evidence="5">
    <location>
        <begin position="157"/>
        <end position="177"/>
    </location>
</feature>
<evidence type="ECO:0000256" key="3">
    <source>
        <dbReference type="ARBA" id="ARBA00022729"/>
    </source>
</evidence>
<dbReference type="InterPro" id="IPR014755">
    <property type="entry name" value="Cu-Rt/internalin_Ig-like"/>
</dbReference>
<evidence type="ECO:0000256" key="2">
    <source>
        <dbReference type="ARBA" id="ARBA00022723"/>
    </source>
</evidence>